<reference evidence="5 6" key="1">
    <citation type="submission" date="2019-07" db="EMBL/GenBank/DDBJ databases">
        <title>Reinekea sp. strain SSH23 genome sequencing and assembly.</title>
        <authorList>
            <person name="Kim I."/>
        </authorList>
    </citation>
    <scope>NUCLEOTIDE SEQUENCE [LARGE SCALE GENOMIC DNA]</scope>
    <source>
        <strain evidence="5 6">SSH23</strain>
    </source>
</reference>
<dbReference type="PANTHER" id="PTHR11364:SF27">
    <property type="entry name" value="SULFURTRANSFERASE"/>
    <property type="match status" value="1"/>
</dbReference>
<dbReference type="InterPro" id="IPR001763">
    <property type="entry name" value="Rhodanese-like_dom"/>
</dbReference>
<gene>
    <name evidence="5" type="ORF">FME95_05030</name>
</gene>
<dbReference type="InterPro" id="IPR036873">
    <property type="entry name" value="Rhodanese-like_dom_sf"/>
</dbReference>
<dbReference type="InterPro" id="IPR045078">
    <property type="entry name" value="TST/MPST-like"/>
</dbReference>
<dbReference type="Pfam" id="PF00581">
    <property type="entry name" value="Rhodanese"/>
    <property type="match status" value="2"/>
</dbReference>
<dbReference type="InterPro" id="IPR001307">
    <property type="entry name" value="Thiosulphate_STrfase_CS"/>
</dbReference>
<name>A0A5C8Z8C9_9GAMM</name>
<dbReference type="AlphaFoldDB" id="A0A5C8Z8C9"/>
<organism evidence="5 6">
    <name type="scientific">Reinekea thalattae</name>
    <dbReference type="NCBI Taxonomy" id="2593301"/>
    <lineage>
        <taxon>Bacteria</taxon>
        <taxon>Pseudomonadati</taxon>
        <taxon>Pseudomonadota</taxon>
        <taxon>Gammaproteobacteria</taxon>
        <taxon>Oceanospirillales</taxon>
        <taxon>Saccharospirillaceae</taxon>
        <taxon>Reinekea</taxon>
    </lineage>
</organism>
<dbReference type="PANTHER" id="PTHR11364">
    <property type="entry name" value="THIOSULFATE SULFERTANSFERASE"/>
    <property type="match status" value="1"/>
</dbReference>
<feature type="domain" description="Rhodanese" evidence="4">
    <location>
        <begin position="18"/>
        <end position="138"/>
    </location>
</feature>
<evidence type="ECO:0000256" key="1">
    <source>
        <dbReference type="ARBA" id="ARBA00022679"/>
    </source>
</evidence>
<protein>
    <recommendedName>
        <fullName evidence="3">Sulfurtransferase</fullName>
    </recommendedName>
</protein>
<dbReference type="SMART" id="SM00450">
    <property type="entry name" value="RHOD"/>
    <property type="match status" value="2"/>
</dbReference>
<evidence type="ECO:0000313" key="6">
    <source>
        <dbReference type="Proteomes" id="UP000321764"/>
    </source>
</evidence>
<dbReference type="CDD" id="cd01449">
    <property type="entry name" value="TST_Repeat_2"/>
    <property type="match status" value="1"/>
</dbReference>
<dbReference type="EMBL" id="VKAD01000001">
    <property type="protein sequence ID" value="TXR53917.1"/>
    <property type="molecule type" value="Genomic_DNA"/>
</dbReference>
<evidence type="ECO:0000313" key="5">
    <source>
        <dbReference type="EMBL" id="TXR53917.1"/>
    </source>
</evidence>
<comment type="caution">
    <text evidence="5">The sequence shown here is derived from an EMBL/GenBank/DDBJ whole genome shotgun (WGS) entry which is preliminary data.</text>
</comment>
<evidence type="ECO:0000256" key="3">
    <source>
        <dbReference type="RuleBase" id="RU000507"/>
    </source>
</evidence>
<dbReference type="SUPFAM" id="SSF52821">
    <property type="entry name" value="Rhodanese/Cell cycle control phosphatase"/>
    <property type="match status" value="2"/>
</dbReference>
<keyword evidence="1 3" id="KW-0808">Transferase</keyword>
<keyword evidence="6" id="KW-1185">Reference proteome</keyword>
<evidence type="ECO:0000259" key="4">
    <source>
        <dbReference type="PROSITE" id="PS50206"/>
    </source>
</evidence>
<evidence type="ECO:0000256" key="2">
    <source>
        <dbReference type="ARBA" id="ARBA00022737"/>
    </source>
</evidence>
<dbReference type="PROSITE" id="PS50206">
    <property type="entry name" value="RHODANESE_3"/>
    <property type="match status" value="2"/>
</dbReference>
<dbReference type="Gene3D" id="3.40.250.10">
    <property type="entry name" value="Rhodanese-like domain"/>
    <property type="match status" value="2"/>
</dbReference>
<accession>A0A5C8Z8C9</accession>
<dbReference type="Proteomes" id="UP000321764">
    <property type="component" value="Unassembled WGS sequence"/>
</dbReference>
<dbReference type="OrthoDB" id="9781034at2"/>
<sequence length="284" mass="30755">MPMSYLIDTYQLSSLLAESPDTLILDCQSALGDRSQSKALYDAGHILGAIHVDSETELSGPIIADKTGRHPLPSQDQWQATLQRWGVTKDRPIIIYDQNNSMFAARAWWLLMWAGIKQAKVLDGGLDAWRHSGGAISTEPAAATQTSNLQIDVHNSLTIAADSLLSLSAEQALLDARALPRYQGLVEPLDSKAGHIPGAINADFSKNLDSDNRFLPPEQLAQRFQSVADKPVICYCGSGVTACHNILAMTIAGMKMATLYPGSWSEWIVDDSRPVATAIEGSPL</sequence>
<proteinExistence type="predicted"/>
<feature type="domain" description="Rhodanese" evidence="4">
    <location>
        <begin position="167"/>
        <end position="276"/>
    </location>
</feature>
<dbReference type="PROSITE" id="PS00683">
    <property type="entry name" value="RHODANESE_2"/>
    <property type="match status" value="1"/>
</dbReference>
<keyword evidence="2" id="KW-0677">Repeat</keyword>
<dbReference type="CDD" id="cd01448">
    <property type="entry name" value="TST_Repeat_1"/>
    <property type="match status" value="1"/>
</dbReference>
<dbReference type="GO" id="GO:0004792">
    <property type="term" value="F:thiosulfate-cyanide sulfurtransferase activity"/>
    <property type="evidence" value="ECO:0007669"/>
    <property type="project" value="InterPro"/>
</dbReference>